<accession>C4ZBJ6</accession>
<protein>
    <submittedName>
        <fullName evidence="1">Uncharacterized protein</fullName>
    </submittedName>
</protein>
<dbReference type="HOGENOM" id="CLU_3289873_0_0_9"/>
<organism evidence="1 2">
    <name type="scientific">Agathobacter rectalis (strain ATCC 33656 / DSM 3377 / JCM 17463 / KCTC 5835 / VPI 0990)</name>
    <name type="common">Eubacterium rectale</name>
    <dbReference type="NCBI Taxonomy" id="515619"/>
    <lineage>
        <taxon>Bacteria</taxon>
        <taxon>Bacillati</taxon>
        <taxon>Bacillota</taxon>
        <taxon>Clostridia</taxon>
        <taxon>Lachnospirales</taxon>
        <taxon>Lachnospiraceae</taxon>
        <taxon>Agathobacter</taxon>
    </lineage>
</organism>
<sequence length="40" mass="5080">MICLNYYNFRDFIIFSSHYSRFKGEFLRLKKLIAWIVEMW</sequence>
<proteinExistence type="predicted"/>
<evidence type="ECO:0000313" key="1">
    <source>
        <dbReference type="EMBL" id="ACR75728.1"/>
    </source>
</evidence>
<name>C4ZBJ6_AGARV</name>
<dbReference type="AlphaFoldDB" id="C4ZBJ6"/>
<dbReference type="PaxDb" id="515619-EUBREC_1987"/>
<evidence type="ECO:0000313" key="2">
    <source>
        <dbReference type="Proteomes" id="UP000001477"/>
    </source>
</evidence>
<gene>
    <name evidence="1" type="ordered locus">EUBREC_1987</name>
</gene>
<dbReference type="KEGG" id="ere:EUBREC_1987"/>
<dbReference type="EMBL" id="CP001107">
    <property type="protein sequence ID" value="ACR75728.1"/>
    <property type="molecule type" value="Genomic_DNA"/>
</dbReference>
<dbReference type="Proteomes" id="UP000001477">
    <property type="component" value="Chromosome"/>
</dbReference>
<dbReference type="STRING" id="515619.EUBREC_1987"/>
<reference evidence="1 2" key="1">
    <citation type="journal article" date="2009" name="Proc. Natl. Acad. Sci. U.S.A.">
        <title>Characterizing a model human gut microbiota composed of members of its two dominant bacterial phyla.</title>
        <authorList>
            <person name="Mahowald M.A."/>
            <person name="Rey F.E."/>
            <person name="Seedorf H."/>
            <person name="Turnbaugh P.J."/>
            <person name="Fulton R.S."/>
            <person name="Wollam A."/>
            <person name="Shah N."/>
            <person name="Wang C."/>
            <person name="Magrini V."/>
            <person name="Wilson R.K."/>
            <person name="Cantarel B.L."/>
            <person name="Coutinho P.M."/>
            <person name="Henrissat B."/>
            <person name="Crock L.W."/>
            <person name="Russell A."/>
            <person name="Verberkmoes N.C."/>
            <person name="Hettich R.L."/>
            <person name="Gordon J.I."/>
        </authorList>
    </citation>
    <scope>NUCLEOTIDE SEQUENCE [LARGE SCALE GENOMIC DNA]</scope>
    <source>
        <strain evidence="2">ATCC 33656 / DSM 3377 / JCM 17463 / KCTC 5835 / LMG 30912 / VPI 0990</strain>
    </source>
</reference>